<dbReference type="AlphaFoldDB" id="A0A7R8X0W9"/>
<dbReference type="Proteomes" id="UP000677054">
    <property type="component" value="Unassembled WGS sequence"/>
</dbReference>
<dbReference type="SUPFAM" id="SSF81383">
    <property type="entry name" value="F-box domain"/>
    <property type="match status" value="1"/>
</dbReference>
<dbReference type="Gene3D" id="1.20.1280.50">
    <property type="match status" value="1"/>
</dbReference>
<dbReference type="PROSITE" id="PS50181">
    <property type="entry name" value="FBOX"/>
    <property type="match status" value="1"/>
</dbReference>
<dbReference type="InterPro" id="IPR036322">
    <property type="entry name" value="WD40_repeat_dom_sf"/>
</dbReference>
<dbReference type="EMBL" id="LR899565">
    <property type="protein sequence ID" value="CAD7240646.1"/>
    <property type="molecule type" value="Genomic_DNA"/>
</dbReference>
<organism evidence="2">
    <name type="scientific">Darwinula stevensoni</name>
    <dbReference type="NCBI Taxonomy" id="69355"/>
    <lineage>
        <taxon>Eukaryota</taxon>
        <taxon>Metazoa</taxon>
        <taxon>Ecdysozoa</taxon>
        <taxon>Arthropoda</taxon>
        <taxon>Crustacea</taxon>
        <taxon>Oligostraca</taxon>
        <taxon>Ostracoda</taxon>
        <taxon>Podocopa</taxon>
        <taxon>Podocopida</taxon>
        <taxon>Darwinulocopina</taxon>
        <taxon>Darwinuloidea</taxon>
        <taxon>Darwinulidae</taxon>
        <taxon>Darwinula</taxon>
    </lineage>
</organism>
<gene>
    <name evidence="2" type="ORF">DSTB1V02_LOCUS665</name>
</gene>
<accession>A0A7R8X0W9</accession>
<dbReference type="InterPro" id="IPR001810">
    <property type="entry name" value="F-box_dom"/>
</dbReference>
<dbReference type="OrthoDB" id="6360925at2759"/>
<dbReference type="InterPro" id="IPR036047">
    <property type="entry name" value="F-box-like_dom_sf"/>
</dbReference>
<protein>
    <recommendedName>
        <fullName evidence="1">F-box domain-containing protein</fullName>
    </recommendedName>
</protein>
<dbReference type="Pfam" id="PF12937">
    <property type="entry name" value="F-box-like"/>
    <property type="match status" value="1"/>
</dbReference>
<evidence type="ECO:0000313" key="2">
    <source>
        <dbReference type="EMBL" id="CAD7240646.1"/>
    </source>
</evidence>
<feature type="domain" description="F-box" evidence="1">
    <location>
        <begin position="12"/>
        <end position="48"/>
    </location>
</feature>
<dbReference type="Gene3D" id="2.130.10.10">
    <property type="entry name" value="YVTN repeat-like/Quinoprotein amine dehydrogenase"/>
    <property type="match status" value="1"/>
</dbReference>
<dbReference type="SMART" id="SM00256">
    <property type="entry name" value="FBOX"/>
    <property type="match status" value="1"/>
</dbReference>
<evidence type="ECO:0000259" key="1">
    <source>
        <dbReference type="PROSITE" id="PS50181"/>
    </source>
</evidence>
<dbReference type="SUPFAM" id="SSF50978">
    <property type="entry name" value="WD40 repeat-like"/>
    <property type="match status" value="1"/>
</dbReference>
<proteinExistence type="predicted"/>
<dbReference type="EMBL" id="CAJPEV010000048">
    <property type="protein sequence ID" value="CAG0879595.1"/>
    <property type="molecule type" value="Genomic_DNA"/>
</dbReference>
<dbReference type="CDD" id="cd09917">
    <property type="entry name" value="F-box_SF"/>
    <property type="match status" value="1"/>
</dbReference>
<evidence type="ECO:0000313" key="3">
    <source>
        <dbReference type="Proteomes" id="UP000677054"/>
    </source>
</evidence>
<sequence>MTFCRFISCDNVGMVLNLPVEVQEKILGYLNHKDLIAVSQVCDLWEQICNRLLRLNCEWHIPRNVLMEIASECPITHWREVWLKWYEGGLGDNSSLPHHVGEREFPAGCVTSSGEATFLVGHDNQVHVYQVKDSSLIHQESSSISGVDFNTCITEIMLMEKWGLIWVTVKKNPEYEQETLPLLMNDLRRGPLLSDNPHGKCMNVHGDLLALLIPDNTCKIYKVNFLHGDTLDLDCIDSISSSARFLSASIWNDQVTFVKEDGIITIYSLQNKTVLFSSKVIREILYMDSFWLERGSIIISSANFARLMAIWHLHVPSTCVVGWKTSDLTWCQNPLLKDITAVAVKRRILVVTTYEGSAYLYNFHVTSENISEVAQFELKDPALHWCITGPADPCQKICLFFSEKTTISGSQKTLMILFLLSGYMASLYEVVLGGIASVQKKEVLCEGYFWHWNFLGVGKRCLWTFDEDVQQIKEVHQNRIIQLLQLLFMIIILRVKPRLCVDT</sequence>
<reference evidence="2" key="1">
    <citation type="submission" date="2020-11" db="EMBL/GenBank/DDBJ databases">
        <authorList>
            <person name="Tran Van P."/>
        </authorList>
    </citation>
    <scope>NUCLEOTIDE SEQUENCE</scope>
</reference>
<keyword evidence="3" id="KW-1185">Reference proteome</keyword>
<dbReference type="InterPro" id="IPR015943">
    <property type="entry name" value="WD40/YVTN_repeat-like_dom_sf"/>
</dbReference>
<name>A0A7R8X0W9_9CRUS</name>